<reference evidence="6 7" key="1">
    <citation type="submission" date="2015-02" db="EMBL/GenBank/DDBJ databases">
        <authorList>
            <person name="Chooi Y.-H."/>
        </authorList>
    </citation>
    <scope>NUCLEOTIDE SEQUENCE [LARGE SCALE GENOMIC DNA]</scope>
    <source>
        <strain evidence="6">E3</strain>
    </source>
</reference>
<dbReference type="EMBL" id="CDSF01000079">
    <property type="protein sequence ID" value="CEO97626.1"/>
    <property type="molecule type" value="Genomic_DNA"/>
</dbReference>
<protein>
    <recommendedName>
        <fullName evidence="8">DNA-directed RNA polymerase I subunit RPA49</fullName>
    </recommendedName>
</protein>
<dbReference type="Proteomes" id="UP000039324">
    <property type="component" value="Unassembled WGS sequence"/>
</dbReference>
<dbReference type="OMA" id="DVYPFDE"/>
<feature type="non-terminal residue" evidence="6">
    <location>
        <position position="1"/>
    </location>
</feature>
<evidence type="ECO:0000256" key="1">
    <source>
        <dbReference type="ARBA" id="ARBA00004604"/>
    </source>
</evidence>
<evidence type="ECO:0008006" key="8">
    <source>
        <dbReference type="Google" id="ProtNLM"/>
    </source>
</evidence>
<dbReference type="GO" id="GO:0000428">
    <property type="term" value="C:DNA-directed RNA polymerase complex"/>
    <property type="evidence" value="ECO:0007669"/>
    <property type="project" value="UniProtKB-KW"/>
</dbReference>
<accession>A0A0G4IRB0</accession>
<evidence type="ECO:0000256" key="2">
    <source>
        <dbReference type="ARBA" id="ARBA00009430"/>
    </source>
</evidence>
<evidence type="ECO:0000313" key="6">
    <source>
        <dbReference type="EMBL" id="CEO97626.1"/>
    </source>
</evidence>
<evidence type="ECO:0000256" key="5">
    <source>
        <dbReference type="ARBA" id="ARBA00023242"/>
    </source>
</evidence>
<sequence>LIPSSAASGRTGRLFAMSTRVKLTSNNCDQAALHPQLLTFPSGIPADVVSKSMRFSLSTSGDAKETILESSGDCAFNYRGSVRKDDPQATRFAIGIFDPDAGTVTLSSQGINLFTMQREPRDSMLEHDRSGSTYAETKRLLIDDFGSKKRKRAMKSADMNRIDVEEATAQGAIQQALIAGKSSIGNVPSADAVREFLPPYDANALDTRDIYPLDDIITTEQRCSIDTKPIAKLFKSGRLEDDLMFLFVLDRLAALKAANPGREVVRSKLGVLVYLGYLIDLYIQGRSRISSASDLAAMLGCSEIVAESLLSRFRQERTLEDGRVVFSTTSSNRVSLLCYICVLALTVSDFSLPKRAVDALQSDLKIAPSLLLTHFEQVGATIKRKPSGDDQAMVSLTAPLKFPSAQRARPGRK</sequence>
<evidence type="ECO:0000256" key="4">
    <source>
        <dbReference type="ARBA" id="ARBA00023163"/>
    </source>
</evidence>
<dbReference type="OrthoDB" id="532500at2759"/>
<evidence type="ECO:0000256" key="3">
    <source>
        <dbReference type="ARBA" id="ARBA00022478"/>
    </source>
</evidence>
<dbReference type="AlphaFoldDB" id="A0A0G4IRB0"/>
<keyword evidence="3" id="KW-0240">DNA-directed RNA polymerase</keyword>
<keyword evidence="4" id="KW-0804">Transcription</keyword>
<proteinExistence type="inferred from homology"/>
<name>A0A0G4IRB0_PLABS</name>
<dbReference type="STRING" id="37360.A0A0G4IRB0"/>
<comment type="similarity">
    <text evidence="2">Belongs to the eukaryotic RPA49/POLR1E RNA polymerase subunit family.</text>
</comment>
<keyword evidence="5" id="KW-0539">Nucleus</keyword>
<dbReference type="Pfam" id="PF06870">
    <property type="entry name" value="RNA_pol_I_A49"/>
    <property type="match status" value="1"/>
</dbReference>
<dbReference type="GO" id="GO:0003677">
    <property type="term" value="F:DNA binding"/>
    <property type="evidence" value="ECO:0007669"/>
    <property type="project" value="InterPro"/>
</dbReference>
<dbReference type="InterPro" id="IPR009668">
    <property type="entry name" value="RNA_pol-assoc_fac_A49-like"/>
</dbReference>
<dbReference type="PANTHER" id="PTHR14440">
    <property type="entry name" value="DNA-DIRECTED RNA POLYMERASE I SUBUNIT RPA49"/>
    <property type="match status" value="1"/>
</dbReference>
<keyword evidence="7" id="KW-1185">Reference proteome</keyword>
<dbReference type="GO" id="GO:0005730">
    <property type="term" value="C:nucleolus"/>
    <property type="evidence" value="ECO:0007669"/>
    <property type="project" value="UniProtKB-SubCell"/>
</dbReference>
<comment type="subcellular location">
    <subcellularLocation>
        <location evidence="1">Nucleus</location>
        <location evidence="1">Nucleolus</location>
    </subcellularLocation>
</comment>
<dbReference type="GO" id="GO:0006351">
    <property type="term" value="P:DNA-templated transcription"/>
    <property type="evidence" value="ECO:0007669"/>
    <property type="project" value="InterPro"/>
</dbReference>
<evidence type="ECO:0000313" key="7">
    <source>
        <dbReference type="Proteomes" id="UP000039324"/>
    </source>
</evidence>
<gene>
    <name evidence="6" type="ORF">PBRA_000971</name>
</gene>
<organism evidence="6 7">
    <name type="scientific">Plasmodiophora brassicae</name>
    <name type="common">Clubroot disease agent</name>
    <dbReference type="NCBI Taxonomy" id="37360"/>
    <lineage>
        <taxon>Eukaryota</taxon>
        <taxon>Sar</taxon>
        <taxon>Rhizaria</taxon>
        <taxon>Endomyxa</taxon>
        <taxon>Phytomyxea</taxon>
        <taxon>Plasmodiophorida</taxon>
        <taxon>Plasmodiophoridae</taxon>
        <taxon>Plasmodiophora</taxon>
    </lineage>
</organism>